<dbReference type="RefSeq" id="WP_387410049.1">
    <property type="nucleotide sequence ID" value="NZ_JBIASD010000005.1"/>
</dbReference>
<evidence type="ECO:0000256" key="1">
    <source>
        <dbReference type="SAM" id="Phobius"/>
    </source>
</evidence>
<evidence type="ECO:0008006" key="4">
    <source>
        <dbReference type="Google" id="ProtNLM"/>
    </source>
</evidence>
<feature type="transmembrane region" description="Helical" evidence="1">
    <location>
        <begin position="165"/>
        <end position="183"/>
    </location>
</feature>
<reference evidence="2 3" key="1">
    <citation type="submission" date="2024-10" db="EMBL/GenBank/DDBJ databases">
        <title>The Natural Products Discovery Center: Release of the First 8490 Sequenced Strains for Exploring Actinobacteria Biosynthetic Diversity.</title>
        <authorList>
            <person name="Kalkreuter E."/>
            <person name="Kautsar S.A."/>
            <person name="Yang D."/>
            <person name="Bader C.D."/>
            <person name="Teijaro C.N."/>
            <person name="Fluegel L."/>
            <person name="Davis C.M."/>
            <person name="Simpson J.R."/>
            <person name="Lauterbach L."/>
            <person name="Steele A.D."/>
            <person name="Gui C."/>
            <person name="Meng S."/>
            <person name="Li G."/>
            <person name="Viehrig K."/>
            <person name="Ye F."/>
            <person name="Su P."/>
            <person name="Kiefer A.F."/>
            <person name="Nichols A."/>
            <person name="Cepeda A.J."/>
            <person name="Yan W."/>
            <person name="Fan B."/>
            <person name="Jiang Y."/>
            <person name="Adhikari A."/>
            <person name="Zheng C.-J."/>
            <person name="Schuster L."/>
            <person name="Cowan T.M."/>
            <person name="Smanski M.J."/>
            <person name="Chevrette M.G."/>
            <person name="De Carvalho L.P.S."/>
            <person name="Shen B."/>
        </authorList>
    </citation>
    <scope>NUCLEOTIDE SEQUENCE [LARGE SCALE GENOMIC DNA]</scope>
    <source>
        <strain evidence="2 3">NPDC002173</strain>
    </source>
</reference>
<dbReference type="EMBL" id="JBIASD010000005">
    <property type="protein sequence ID" value="MFF3665851.1"/>
    <property type="molecule type" value="Genomic_DNA"/>
</dbReference>
<feature type="transmembrane region" description="Helical" evidence="1">
    <location>
        <begin position="53"/>
        <end position="74"/>
    </location>
</feature>
<gene>
    <name evidence="2" type="ORF">ACFYXI_09680</name>
</gene>
<keyword evidence="1" id="KW-0472">Membrane</keyword>
<feature type="transmembrane region" description="Helical" evidence="1">
    <location>
        <begin position="81"/>
        <end position="99"/>
    </location>
</feature>
<proteinExistence type="predicted"/>
<accession>A0ABW6SLK4</accession>
<protein>
    <recommendedName>
        <fullName evidence="4">DUF4386 domain-containing protein</fullName>
    </recommendedName>
</protein>
<name>A0ABW6SLK4_9ACTN</name>
<evidence type="ECO:0000313" key="3">
    <source>
        <dbReference type="Proteomes" id="UP001602013"/>
    </source>
</evidence>
<evidence type="ECO:0000313" key="2">
    <source>
        <dbReference type="EMBL" id="MFF3665851.1"/>
    </source>
</evidence>
<comment type="caution">
    <text evidence="2">The sequence shown here is derived from an EMBL/GenBank/DDBJ whole genome shotgun (WGS) entry which is preliminary data.</text>
</comment>
<keyword evidence="1" id="KW-1133">Transmembrane helix</keyword>
<dbReference type="Proteomes" id="UP001602013">
    <property type="component" value="Unassembled WGS sequence"/>
</dbReference>
<feature type="transmembrane region" description="Helical" evidence="1">
    <location>
        <begin position="189"/>
        <end position="210"/>
    </location>
</feature>
<keyword evidence="3" id="KW-1185">Reference proteome</keyword>
<sequence>MPGYERLWRRVLAVAIVGGPLGYCVGSALNSTVHENGSTSIAANAAANPITNAVHLVAYVLASFLLPIGAVGLAQLAYARVPWLATIGGLLAVVGWLPFSALTALDDLMMAMAQLPDSDSYATLLDRFANDAVMGGYLLVYVVGHLVAYVLLAVALRRAGVIPRWAAWSMLSSSPLTVAVFVVPGRPLVLGDVALTLLVIGSIPAARAMATRSRLANS</sequence>
<organism evidence="2 3">
    <name type="scientific">Microtetraspora malaysiensis</name>
    <dbReference type="NCBI Taxonomy" id="161358"/>
    <lineage>
        <taxon>Bacteria</taxon>
        <taxon>Bacillati</taxon>
        <taxon>Actinomycetota</taxon>
        <taxon>Actinomycetes</taxon>
        <taxon>Streptosporangiales</taxon>
        <taxon>Streptosporangiaceae</taxon>
        <taxon>Microtetraspora</taxon>
    </lineage>
</organism>
<feature type="transmembrane region" description="Helical" evidence="1">
    <location>
        <begin position="134"/>
        <end position="156"/>
    </location>
</feature>
<keyword evidence="1" id="KW-0812">Transmembrane</keyword>
<feature type="transmembrane region" description="Helical" evidence="1">
    <location>
        <begin position="12"/>
        <end position="33"/>
    </location>
</feature>